<proteinExistence type="inferred from homology"/>
<evidence type="ECO:0000256" key="1">
    <source>
        <dbReference type="ARBA" id="ARBA00004167"/>
    </source>
</evidence>
<feature type="region of interest" description="Disordered" evidence="7">
    <location>
        <begin position="56"/>
        <end position="176"/>
    </location>
</feature>
<accession>A0A5J4ZFM6</accession>
<evidence type="ECO:0000313" key="12">
    <source>
        <dbReference type="Proteomes" id="UP000325577"/>
    </source>
</evidence>
<evidence type="ECO:0000259" key="10">
    <source>
        <dbReference type="Pfam" id="PF14416"/>
    </source>
</evidence>
<keyword evidence="12" id="KW-1185">Reference proteome</keyword>
<feature type="domain" description="Trichome birefringence-like N-terminal" evidence="10">
    <location>
        <begin position="219"/>
        <end position="272"/>
    </location>
</feature>
<feature type="compositionally biased region" description="Polar residues" evidence="7">
    <location>
        <begin position="129"/>
        <end position="142"/>
    </location>
</feature>
<evidence type="ECO:0000256" key="6">
    <source>
        <dbReference type="ARBA" id="ARBA00023136"/>
    </source>
</evidence>
<keyword evidence="6 8" id="KW-0472">Membrane</keyword>
<dbReference type="GO" id="GO:0016413">
    <property type="term" value="F:O-acetyltransferase activity"/>
    <property type="evidence" value="ECO:0007669"/>
    <property type="project" value="InterPro"/>
</dbReference>
<comment type="similarity">
    <text evidence="2">Belongs to the PC-esterase family. TBL subfamily.</text>
</comment>
<feature type="domain" description="Trichome birefringence-like C-terminal" evidence="9">
    <location>
        <begin position="273"/>
        <end position="560"/>
    </location>
</feature>
<keyword evidence="5 8" id="KW-1133">Transmembrane helix</keyword>
<dbReference type="Pfam" id="PF14416">
    <property type="entry name" value="PMR5N"/>
    <property type="match status" value="1"/>
</dbReference>
<evidence type="ECO:0000256" key="5">
    <source>
        <dbReference type="ARBA" id="ARBA00022989"/>
    </source>
</evidence>
<dbReference type="Pfam" id="PF13839">
    <property type="entry name" value="PC-Esterase"/>
    <property type="match status" value="1"/>
</dbReference>
<evidence type="ECO:0000256" key="8">
    <source>
        <dbReference type="SAM" id="Phobius"/>
    </source>
</evidence>
<organism evidence="11 12">
    <name type="scientific">Nyssa sinensis</name>
    <dbReference type="NCBI Taxonomy" id="561372"/>
    <lineage>
        <taxon>Eukaryota</taxon>
        <taxon>Viridiplantae</taxon>
        <taxon>Streptophyta</taxon>
        <taxon>Embryophyta</taxon>
        <taxon>Tracheophyta</taxon>
        <taxon>Spermatophyta</taxon>
        <taxon>Magnoliopsida</taxon>
        <taxon>eudicotyledons</taxon>
        <taxon>Gunneridae</taxon>
        <taxon>Pentapetalae</taxon>
        <taxon>asterids</taxon>
        <taxon>Cornales</taxon>
        <taxon>Nyssaceae</taxon>
        <taxon>Nyssa</taxon>
    </lineage>
</organism>
<dbReference type="InterPro" id="IPR026057">
    <property type="entry name" value="TBL_C"/>
</dbReference>
<feature type="compositionally biased region" description="Polar residues" evidence="7">
    <location>
        <begin position="62"/>
        <end position="71"/>
    </location>
</feature>
<dbReference type="Proteomes" id="UP000325577">
    <property type="component" value="Linkage Group LG8"/>
</dbReference>
<dbReference type="OrthoDB" id="2016263at2759"/>
<comment type="subcellular location">
    <subcellularLocation>
        <location evidence="1">Membrane</location>
        <topology evidence="1">Single-pass membrane protein</topology>
    </subcellularLocation>
</comment>
<feature type="compositionally biased region" description="Polar residues" evidence="7">
    <location>
        <begin position="82"/>
        <end position="121"/>
    </location>
</feature>
<keyword evidence="3 8" id="KW-0812">Transmembrane</keyword>
<feature type="transmembrane region" description="Helical" evidence="8">
    <location>
        <begin position="12"/>
        <end position="34"/>
    </location>
</feature>
<gene>
    <name evidence="11" type="ORF">F0562_017756</name>
</gene>
<keyword evidence="4" id="KW-0735">Signal-anchor</keyword>
<dbReference type="InterPro" id="IPR029962">
    <property type="entry name" value="TBL"/>
</dbReference>
<evidence type="ECO:0000259" key="9">
    <source>
        <dbReference type="Pfam" id="PF13839"/>
    </source>
</evidence>
<evidence type="ECO:0000256" key="7">
    <source>
        <dbReference type="SAM" id="MobiDB-lite"/>
    </source>
</evidence>
<evidence type="ECO:0000256" key="2">
    <source>
        <dbReference type="ARBA" id="ARBA00007727"/>
    </source>
</evidence>
<dbReference type="InterPro" id="IPR025846">
    <property type="entry name" value="TBL_N"/>
</dbReference>
<evidence type="ECO:0000313" key="11">
    <source>
        <dbReference type="EMBL" id="KAA8517463.1"/>
    </source>
</evidence>
<dbReference type="GO" id="GO:0016020">
    <property type="term" value="C:membrane"/>
    <property type="evidence" value="ECO:0007669"/>
    <property type="project" value="UniProtKB-SubCell"/>
</dbReference>
<evidence type="ECO:0000256" key="3">
    <source>
        <dbReference type="ARBA" id="ARBA00022692"/>
    </source>
</evidence>
<dbReference type="PANTHER" id="PTHR32285:SF11">
    <property type="entry name" value="PROTEIN TRICHOME BIREFRINGENCE-LIKE 34"/>
    <property type="match status" value="1"/>
</dbReference>
<protein>
    <submittedName>
        <fullName evidence="11">Uncharacterized protein</fullName>
    </submittedName>
</protein>
<dbReference type="PANTHER" id="PTHR32285">
    <property type="entry name" value="PROTEIN TRICHOME BIREFRINGENCE-LIKE 9-RELATED"/>
    <property type="match status" value="1"/>
</dbReference>
<sequence length="563" mass="64723">MTNKQRIVAGPGIIKCGFRGLLVLIIVVLVTAVINQTKENRRLSDDQLAQNTPANRLCTCENPESSIQTSKDPGKQLPTYKNPETSLLSTNINPGNQQPTDKNPQTSLLPTHMNPQTSFMSTPKDPGNQLPTHNNPQTSLSTPPGLGKQLRHNIPETSLSTPPSLGKLSTHKIHETSSSTLPTLEKLWTHRIPETSFSTPRNAGNSMLVRKNGGNSMSRCDLFSGKWVYDNKSYPLYKDRQCPYMFGDLACEMYGRKDLKYQSWRWQPRDCDLPRFNGKALLERLRDKRLVFVGDSVNRNQWVSMICLVESSIPQGFKSMRARGSLYTFKATEYNASIDFYWAPFLVESNADNPHNHRLTDRIVRIQAIEKHAKYWTDADIIVFNSYLWWRLPGLKLLLGSFEKPNKIYKERNQRLYKMALNTWSDWLDSHVNRTKTRLFFVSMSATHSRAREWGMPMYQNCLNETEPISKEGYWGSGSDPNMMRLLKGEIRNLKRRGLKVQMLNITQLSEYRKDGHPSIYRKQWVPLTKEKLADPLSYADCTHWCLPGVPDVWNELLYAYIV</sequence>
<reference evidence="11 12" key="1">
    <citation type="submission" date="2019-09" db="EMBL/GenBank/DDBJ databases">
        <title>A chromosome-level genome assembly of the Chinese tupelo Nyssa sinensis.</title>
        <authorList>
            <person name="Yang X."/>
            <person name="Kang M."/>
            <person name="Yang Y."/>
            <person name="Xiong H."/>
            <person name="Wang M."/>
            <person name="Zhang Z."/>
            <person name="Wang Z."/>
            <person name="Wu H."/>
            <person name="Ma T."/>
            <person name="Liu J."/>
            <person name="Xi Z."/>
        </authorList>
    </citation>
    <scope>NUCLEOTIDE SEQUENCE [LARGE SCALE GENOMIC DNA]</scope>
    <source>
        <strain evidence="11">J267</strain>
        <tissue evidence="11">Leaf</tissue>
    </source>
</reference>
<dbReference type="GO" id="GO:0005794">
    <property type="term" value="C:Golgi apparatus"/>
    <property type="evidence" value="ECO:0007669"/>
    <property type="project" value="TreeGrafter"/>
</dbReference>
<evidence type="ECO:0000256" key="4">
    <source>
        <dbReference type="ARBA" id="ARBA00022968"/>
    </source>
</evidence>
<dbReference type="EMBL" id="CM018051">
    <property type="protein sequence ID" value="KAA8517463.1"/>
    <property type="molecule type" value="Genomic_DNA"/>
</dbReference>
<name>A0A5J4ZFM6_9ASTE</name>
<dbReference type="AlphaFoldDB" id="A0A5J4ZFM6"/>